<feature type="compositionally biased region" description="Basic and acidic residues" evidence="1">
    <location>
        <begin position="169"/>
        <end position="182"/>
    </location>
</feature>
<dbReference type="RefSeq" id="WP_379526807.1">
    <property type="nucleotide sequence ID" value="NZ_JBHSBI010000002.1"/>
</dbReference>
<proteinExistence type="predicted"/>
<dbReference type="Proteomes" id="UP001595851">
    <property type="component" value="Unassembled WGS sequence"/>
</dbReference>
<organism evidence="2 3">
    <name type="scientific">Nonomuraea purpurea</name>
    <dbReference type="NCBI Taxonomy" id="1849276"/>
    <lineage>
        <taxon>Bacteria</taxon>
        <taxon>Bacillati</taxon>
        <taxon>Actinomycetota</taxon>
        <taxon>Actinomycetes</taxon>
        <taxon>Streptosporangiales</taxon>
        <taxon>Streptosporangiaceae</taxon>
        <taxon>Nonomuraea</taxon>
    </lineage>
</organism>
<keyword evidence="3" id="KW-1185">Reference proteome</keyword>
<dbReference type="EMBL" id="JBHSBI010000002">
    <property type="protein sequence ID" value="MFC4006669.1"/>
    <property type="molecule type" value="Genomic_DNA"/>
</dbReference>
<reference evidence="3" key="1">
    <citation type="journal article" date="2019" name="Int. J. Syst. Evol. Microbiol.">
        <title>The Global Catalogue of Microorganisms (GCM) 10K type strain sequencing project: providing services to taxonomists for standard genome sequencing and annotation.</title>
        <authorList>
            <consortium name="The Broad Institute Genomics Platform"/>
            <consortium name="The Broad Institute Genome Sequencing Center for Infectious Disease"/>
            <person name="Wu L."/>
            <person name="Ma J."/>
        </authorList>
    </citation>
    <scope>NUCLEOTIDE SEQUENCE [LARGE SCALE GENOMIC DNA]</scope>
    <source>
        <strain evidence="3">TBRC 1276</strain>
    </source>
</reference>
<gene>
    <name evidence="2" type="ORF">ACFOY2_05520</name>
</gene>
<comment type="caution">
    <text evidence="2">The sequence shown here is derived from an EMBL/GenBank/DDBJ whole genome shotgun (WGS) entry which is preliminary data.</text>
</comment>
<sequence length="188" mass="19886">MNTTAAAAQANVTVATIRAWCRRGVVTAVKLAGRWIVEARSLAHRIALGKATMNPPITLTAKVSTPGASIAVLGDADQLKAAFETGAPVTLDGKHAGEVVYLGHVRQTYDDGIGRERIGLDRTLGESPKFPGHTIAAYLVDMTRLDGAPRLAELHRKAQAAAAGNAARVSERVEREDDRLDNLAEDGA</sequence>
<evidence type="ECO:0000256" key="1">
    <source>
        <dbReference type="SAM" id="MobiDB-lite"/>
    </source>
</evidence>
<evidence type="ECO:0000313" key="2">
    <source>
        <dbReference type="EMBL" id="MFC4006669.1"/>
    </source>
</evidence>
<name>A0ABV8G1F1_9ACTN</name>
<evidence type="ECO:0000313" key="3">
    <source>
        <dbReference type="Proteomes" id="UP001595851"/>
    </source>
</evidence>
<accession>A0ABV8G1F1</accession>
<evidence type="ECO:0008006" key="4">
    <source>
        <dbReference type="Google" id="ProtNLM"/>
    </source>
</evidence>
<feature type="region of interest" description="Disordered" evidence="1">
    <location>
        <begin position="163"/>
        <end position="188"/>
    </location>
</feature>
<protein>
    <recommendedName>
        <fullName evidence="4">DNA-binding protein</fullName>
    </recommendedName>
</protein>